<accession>A0A8J2VK66</accession>
<dbReference type="Proteomes" id="UP000628775">
    <property type="component" value="Unassembled WGS sequence"/>
</dbReference>
<dbReference type="EMBL" id="BMIR01000001">
    <property type="protein sequence ID" value="GGE29600.1"/>
    <property type="molecule type" value="Genomic_DNA"/>
</dbReference>
<feature type="transmembrane region" description="Helical" evidence="7">
    <location>
        <begin position="103"/>
        <end position="125"/>
    </location>
</feature>
<proteinExistence type="inferred from homology"/>
<dbReference type="GO" id="GO:0005886">
    <property type="term" value="C:plasma membrane"/>
    <property type="evidence" value="ECO:0007669"/>
    <property type="project" value="UniProtKB-SubCell"/>
</dbReference>
<dbReference type="SUPFAM" id="SSF161098">
    <property type="entry name" value="MetI-like"/>
    <property type="match status" value="1"/>
</dbReference>
<reference evidence="9" key="1">
    <citation type="journal article" date="2014" name="Int. J. Syst. Evol. Microbiol.">
        <title>Complete genome sequence of Corynebacterium casei LMG S-19264T (=DSM 44701T), isolated from a smear-ripened cheese.</title>
        <authorList>
            <consortium name="US DOE Joint Genome Institute (JGI-PGF)"/>
            <person name="Walter F."/>
            <person name="Albersmeier A."/>
            <person name="Kalinowski J."/>
            <person name="Ruckert C."/>
        </authorList>
    </citation>
    <scope>NUCLEOTIDE SEQUENCE</scope>
    <source>
        <strain evidence="9">CGMCC 1.15371</strain>
    </source>
</reference>
<evidence type="ECO:0000259" key="8">
    <source>
        <dbReference type="PROSITE" id="PS50928"/>
    </source>
</evidence>
<comment type="subcellular location">
    <subcellularLocation>
        <location evidence="1 7">Cell membrane</location>
        <topology evidence="1 7">Multi-pass membrane protein</topology>
    </subcellularLocation>
</comment>
<name>A0A8J2VK66_9BACL</name>
<dbReference type="InterPro" id="IPR000515">
    <property type="entry name" value="MetI-like"/>
</dbReference>
<dbReference type="CDD" id="cd06261">
    <property type="entry name" value="TM_PBP2"/>
    <property type="match status" value="1"/>
</dbReference>
<dbReference type="Pfam" id="PF00528">
    <property type="entry name" value="BPD_transp_1"/>
    <property type="match status" value="1"/>
</dbReference>
<keyword evidence="5 7" id="KW-1133">Transmembrane helix</keyword>
<keyword evidence="4 7" id="KW-0812">Transmembrane</keyword>
<dbReference type="RefSeq" id="WP_188688562.1">
    <property type="nucleotide sequence ID" value="NZ_BMIR01000001.1"/>
</dbReference>
<feature type="transmembrane region" description="Helical" evidence="7">
    <location>
        <begin position="234"/>
        <end position="255"/>
    </location>
</feature>
<protein>
    <submittedName>
        <fullName evidence="9">Sugar ABC transporter permease</fullName>
    </submittedName>
</protein>
<comment type="similarity">
    <text evidence="7">Belongs to the binding-protein-dependent transport system permease family.</text>
</comment>
<dbReference type="PANTHER" id="PTHR32243:SF52">
    <property type="entry name" value="ABC TRANSPORTER PERMEASE PROTEIN"/>
    <property type="match status" value="1"/>
</dbReference>
<dbReference type="Gene3D" id="1.10.3720.10">
    <property type="entry name" value="MetI-like"/>
    <property type="match status" value="1"/>
</dbReference>
<keyword evidence="10" id="KW-1185">Reference proteome</keyword>
<evidence type="ECO:0000256" key="2">
    <source>
        <dbReference type="ARBA" id="ARBA00022448"/>
    </source>
</evidence>
<dbReference type="PROSITE" id="PS50928">
    <property type="entry name" value="ABC_TM1"/>
    <property type="match status" value="1"/>
</dbReference>
<feature type="transmembrane region" description="Helical" evidence="7">
    <location>
        <begin position="7"/>
        <end position="29"/>
    </location>
</feature>
<feature type="transmembrane region" description="Helical" evidence="7">
    <location>
        <begin position="131"/>
        <end position="151"/>
    </location>
</feature>
<feature type="transmembrane region" description="Helical" evidence="7">
    <location>
        <begin position="62"/>
        <end position="91"/>
    </location>
</feature>
<evidence type="ECO:0000256" key="1">
    <source>
        <dbReference type="ARBA" id="ARBA00004651"/>
    </source>
</evidence>
<evidence type="ECO:0000256" key="7">
    <source>
        <dbReference type="RuleBase" id="RU363032"/>
    </source>
</evidence>
<dbReference type="PANTHER" id="PTHR32243">
    <property type="entry name" value="MALTOSE TRANSPORT SYSTEM PERMEASE-RELATED"/>
    <property type="match status" value="1"/>
</dbReference>
<evidence type="ECO:0000256" key="3">
    <source>
        <dbReference type="ARBA" id="ARBA00022475"/>
    </source>
</evidence>
<feature type="domain" description="ABC transmembrane type-1" evidence="8">
    <location>
        <begin position="66"/>
        <end position="256"/>
    </location>
</feature>
<dbReference type="InterPro" id="IPR050901">
    <property type="entry name" value="BP-dep_ABC_trans_perm"/>
</dbReference>
<keyword evidence="6 7" id="KW-0472">Membrane</keyword>
<evidence type="ECO:0000313" key="10">
    <source>
        <dbReference type="Proteomes" id="UP000628775"/>
    </source>
</evidence>
<dbReference type="GO" id="GO:0055085">
    <property type="term" value="P:transmembrane transport"/>
    <property type="evidence" value="ECO:0007669"/>
    <property type="project" value="InterPro"/>
</dbReference>
<evidence type="ECO:0000256" key="6">
    <source>
        <dbReference type="ARBA" id="ARBA00023136"/>
    </source>
</evidence>
<dbReference type="InterPro" id="IPR035906">
    <property type="entry name" value="MetI-like_sf"/>
</dbReference>
<comment type="caution">
    <text evidence="9">The sequence shown here is derived from an EMBL/GenBank/DDBJ whole genome shotgun (WGS) entry which is preliminary data.</text>
</comment>
<reference evidence="9" key="2">
    <citation type="submission" date="2020-09" db="EMBL/GenBank/DDBJ databases">
        <authorList>
            <person name="Sun Q."/>
            <person name="Zhou Y."/>
        </authorList>
    </citation>
    <scope>NUCLEOTIDE SEQUENCE</scope>
    <source>
        <strain evidence="9">CGMCC 1.15371</strain>
    </source>
</reference>
<evidence type="ECO:0000313" key="9">
    <source>
        <dbReference type="EMBL" id="GGE29600.1"/>
    </source>
</evidence>
<feature type="transmembrane region" description="Helical" evidence="7">
    <location>
        <begin position="191"/>
        <end position="214"/>
    </location>
</feature>
<dbReference type="AlphaFoldDB" id="A0A8J2VK66"/>
<sequence length="271" mass="30619">MKKLMKSLVTLITYVMAFIYFFPILWLFITSLKQEKDAAIIPPSFIFSPTFEHFHEIWNNGVAYYMLNSAIVAIASTFIALLLGVPAAYALALYRIKRSNDILFWFISTKFMPVAGVIIPLYLLFKSLNLLDTLSVLILVYAAMNMPLVLWMMRSFFKDIPYELIEASQVDGATGLNTFFKITLPLVKSGLISTILLSMVFAWNEFFFALSLTYTSAKTMPVYMTAFMTQEGLFWAKMSAASVFAIVPVLILGWFSQKQLVRGLTMGAVKG</sequence>
<keyword evidence="2 7" id="KW-0813">Transport</keyword>
<keyword evidence="3" id="KW-1003">Cell membrane</keyword>
<evidence type="ECO:0000256" key="4">
    <source>
        <dbReference type="ARBA" id="ARBA00022692"/>
    </source>
</evidence>
<evidence type="ECO:0000256" key="5">
    <source>
        <dbReference type="ARBA" id="ARBA00022989"/>
    </source>
</evidence>
<organism evidence="9 10">
    <name type="scientific">Pullulanibacillus camelliae</name>
    <dbReference type="NCBI Taxonomy" id="1707096"/>
    <lineage>
        <taxon>Bacteria</taxon>
        <taxon>Bacillati</taxon>
        <taxon>Bacillota</taxon>
        <taxon>Bacilli</taxon>
        <taxon>Bacillales</taxon>
        <taxon>Sporolactobacillaceae</taxon>
        <taxon>Pullulanibacillus</taxon>
    </lineage>
</organism>
<gene>
    <name evidence="9" type="primary">smoG</name>
    <name evidence="9" type="ORF">GCM10011391_05170</name>
</gene>